<dbReference type="GO" id="GO:0003677">
    <property type="term" value="F:DNA binding"/>
    <property type="evidence" value="ECO:0007669"/>
    <property type="project" value="InterPro"/>
</dbReference>
<dbReference type="Pfam" id="PF01580">
    <property type="entry name" value="FtsK_SpoIIIE"/>
    <property type="match status" value="1"/>
</dbReference>
<keyword evidence="3" id="KW-0812">Transmembrane</keyword>
<feature type="transmembrane region" description="Helical" evidence="3">
    <location>
        <begin position="6"/>
        <end position="26"/>
    </location>
</feature>
<protein>
    <recommendedName>
        <fullName evidence="4">FtsK domain-containing protein</fullName>
    </recommendedName>
</protein>
<evidence type="ECO:0000256" key="3">
    <source>
        <dbReference type="SAM" id="Phobius"/>
    </source>
</evidence>
<comment type="caution">
    <text evidence="5">The sequence shown here is derived from an EMBL/GenBank/DDBJ whole genome shotgun (WGS) entry which is preliminary data.</text>
</comment>
<evidence type="ECO:0000313" key="6">
    <source>
        <dbReference type="Proteomes" id="UP000321424"/>
    </source>
</evidence>
<keyword evidence="6" id="KW-1185">Reference proteome</keyword>
<organism evidence="5 6">
    <name type="scientific">Nocardia ninae NBRC 108245</name>
    <dbReference type="NCBI Taxonomy" id="1210091"/>
    <lineage>
        <taxon>Bacteria</taxon>
        <taxon>Bacillati</taxon>
        <taxon>Actinomycetota</taxon>
        <taxon>Actinomycetes</taxon>
        <taxon>Mycobacteriales</taxon>
        <taxon>Nocardiaceae</taxon>
        <taxon>Nocardia</taxon>
    </lineage>
</organism>
<dbReference type="SMART" id="SM00382">
    <property type="entry name" value="AAA"/>
    <property type="match status" value="1"/>
</dbReference>
<evidence type="ECO:0000259" key="4">
    <source>
        <dbReference type="PROSITE" id="PS50901"/>
    </source>
</evidence>
<accession>A0A511MLL8</accession>
<keyword evidence="1" id="KW-0547">Nucleotide-binding</keyword>
<keyword evidence="3" id="KW-0472">Membrane</keyword>
<dbReference type="GO" id="GO:0005524">
    <property type="term" value="F:ATP binding"/>
    <property type="evidence" value="ECO:0007669"/>
    <property type="project" value="UniProtKB-UniRule"/>
</dbReference>
<name>A0A511MLL8_9NOCA</name>
<evidence type="ECO:0000256" key="2">
    <source>
        <dbReference type="SAM" id="MobiDB-lite"/>
    </source>
</evidence>
<dbReference type="OrthoDB" id="3217500at2"/>
<dbReference type="PROSITE" id="PS50901">
    <property type="entry name" value="FTSK"/>
    <property type="match status" value="1"/>
</dbReference>
<keyword evidence="1" id="KW-0067">ATP-binding</keyword>
<feature type="binding site" evidence="1">
    <location>
        <begin position="187"/>
        <end position="194"/>
    </location>
    <ligand>
        <name>ATP</name>
        <dbReference type="ChEBI" id="CHEBI:30616"/>
    </ligand>
</feature>
<sequence>MALTELIPAGGAALGVVLGAGGLMWMRSRGTGVRPQTVAGIAAVAPAELRTAVSILADPPQTNMMLAALDLGSPDSGFPYVECWDYDAHGLYADVLMLGGQKFKDWNNEDVRAQFATYLGVAEVTVSSPAPSWVRLQVRVYDTLAAPATTPVAVADDVDLEAVPVGITEDGEVWTIPVQGRHILMGGRTGSGKSGVLQALIHALAPAIASGRVDLRVIDPKGGMELGFLEPLCTRFECTMPESMIGMLEETVTDMQEAARKYRGKTRKPVPTPENPLTIIIIDEAATLSAFSDQKLRARFERAHGLLLSQGRAPLFSVIETVIDPSKETVPQRQLFPYRIGLGMDEPTQVAMIHGASARDRGSRCDEIPATTPGVCYVQEDGKTGVTRVRAYLVTDEDIDAIVAAYAPNKVATAPQGDYSDFDPDDLGDEDGEVAA</sequence>
<dbReference type="InterPro" id="IPR027417">
    <property type="entry name" value="P-loop_NTPase"/>
</dbReference>
<dbReference type="InterPro" id="IPR003593">
    <property type="entry name" value="AAA+_ATPase"/>
</dbReference>
<feature type="domain" description="FtsK" evidence="4">
    <location>
        <begin position="149"/>
        <end position="351"/>
    </location>
</feature>
<dbReference type="AlphaFoldDB" id="A0A511MLL8"/>
<proteinExistence type="predicted"/>
<gene>
    <name evidence="5" type="ORF">NN4_60440</name>
</gene>
<dbReference type="Proteomes" id="UP000321424">
    <property type="component" value="Unassembled WGS sequence"/>
</dbReference>
<dbReference type="EMBL" id="BJXA01000052">
    <property type="protein sequence ID" value="GEM41525.1"/>
    <property type="molecule type" value="Genomic_DNA"/>
</dbReference>
<evidence type="ECO:0000313" key="5">
    <source>
        <dbReference type="EMBL" id="GEM41525.1"/>
    </source>
</evidence>
<keyword evidence="3" id="KW-1133">Transmembrane helix</keyword>
<dbReference type="InterPro" id="IPR002543">
    <property type="entry name" value="FtsK_dom"/>
</dbReference>
<feature type="compositionally biased region" description="Acidic residues" evidence="2">
    <location>
        <begin position="420"/>
        <end position="436"/>
    </location>
</feature>
<dbReference type="SUPFAM" id="SSF52540">
    <property type="entry name" value="P-loop containing nucleoside triphosphate hydrolases"/>
    <property type="match status" value="1"/>
</dbReference>
<evidence type="ECO:0000256" key="1">
    <source>
        <dbReference type="PROSITE-ProRule" id="PRU00289"/>
    </source>
</evidence>
<dbReference type="Gene3D" id="3.40.50.300">
    <property type="entry name" value="P-loop containing nucleotide triphosphate hydrolases"/>
    <property type="match status" value="1"/>
</dbReference>
<feature type="region of interest" description="Disordered" evidence="2">
    <location>
        <begin position="413"/>
        <end position="436"/>
    </location>
</feature>
<reference evidence="5 6" key="1">
    <citation type="submission" date="2019-07" db="EMBL/GenBank/DDBJ databases">
        <title>Whole genome shotgun sequence of Nocardia ninae NBRC 108245.</title>
        <authorList>
            <person name="Hosoyama A."/>
            <person name="Uohara A."/>
            <person name="Ohji S."/>
            <person name="Ichikawa N."/>
        </authorList>
    </citation>
    <scope>NUCLEOTIDE SEQUENCE [LARGE SCALE GENOMIC DNA]</scope>
    <source>
        <strain evidence="5 6">NBRC 108245</strain>
    </source>
</reference>
<dbReference type="RefSeq" id="WP_147138510.1">
    <property type="nucleotide sequence ID" value="NZ_BJXA01000052.1"/>
</dbReference>